<name>A0A2R4XM01_9BURK</name>
<dbReference type="KEGG" id="boz:DBV39_15065"/>
<dbReference type="GO" id="GO:0051301">
    <property type="term" value="P:cell division"/>
    <property type="evidence" value="ECO:0007669"/>
    <property type="project" value="UniProtKB-KW"/>
</dbReference>
<dbReference type="RefSeq" id="WP_108622237.1">
    <property type="nucleotide sequence ID" value="NZ_CP028901.1"/>
</dbReference>
<protein>
    <submittedName>
        <fullName evidence="1">Cell division protein FtsQ</fullName>
    </submittedName>
</protein>
<evidence type="ECO:0000313" key="2">
    <source>
        <dbReference type="Proteomes" id="UP000244571"/>
    </source>
</evidence>
<proteinExistence type="predicted"/>
<dbReference type="Proteomes" id="UP000244571">
    <property type="component" value="Chromosome"/>
</dbReference>
<dbReference type="OrthoDB" id="8718161at2"/>
<organism evidence="1 2">
    <name type="scientific">Orrella marina</name>
    <dbReference type="NCBI Taxonomy" id="2163011"/>
    <lineage>
        <taxon>Bacteria</taxon>
        <taxon>Pseudomonadati</taxon>
        <taxon>Pseudomonadota</taxon>
        <taxon>Betaproteobacteria</taxon>
        <taxon>Burkholderiales</taxon>
        <taxon>Alcaligenaceae</taxon>
        <taxon>Orrella</taxon>
    </lineage>
</organism>
<gene>
    <name evidence="1" type="ORF">DBV39_15065</name>
</gene>
<sequence length="225" mass="23905">MKSAFAATLTGVLSLSTGSGLQATEIKLYPTGPAQDSAFVRFVNGSTDDTLSVQAADSNASLELTTSSRASPYMPVTGGTSIGGTLRLGTDTESVQVKILPGEFVTVLGFDSDQKLQIREVREEGDGFTAVRASVAFYDLNEDCKQPGVQVAGRQVFLFENGEVGKWARRQINPVPLQVQLTCSGTPTGEPLNMGTLQAGERYSLFLVPGDPARSLFFIKDSVAN</sequence>
<keyword evidence="1" id="KW-0132">Cell division</keyword>
<reference evidence="1 2" key="1">
    <citation type="submission" date="2018-04" db="EMBL/GenBank/DDBJ databases">
        <title>Bordetella sp. HZ20 isolated from seawater.</title>
        <authorList>
            <person name="Sun C."/>
        </authorList>
    </citation>
    <scope>NUCLEOTIDE SEQUENCE [LARGE SCALE GENOMIC DNA]</scope>
    <source>
        <strain evidence="1 2">HZ20</strain>
    </source>
</reference>
<evidence type="ECO:0000313" key="1">
    <source>
        <dbReference type="EMBL" id="AWB34827.1"/>
    </source>
</evidence>
<accession>A0A2R4XM01</accession>
<keyword evidence="2" id="KW-1185">Reference proteome</keyword>
<dbReference type="EMBL" id="CP028901">
    <property type="protein sequence ID" value="AWB34827.1"/>
    <property type="molecule type" value="Genomic_DNA"/>
</dbReference>
<dbReference type="AlphaFoldDB" id="A0A2R4XM01"/>
<keyword evidence="1" id="KW-0131">Cell cycle</keyword>